<evidence type="ECO:0000313" key="2">
    <source>
        <dbReference type="EMBL" id="EPI16053.1"/>
    </source>
</evidence>
<dbReference type="GO" id="GO:0016788">
    <property type="term" value="F:hydrolase activity, acting on ester bonds"/>
    <property type="evidence" value="ECO:0007669"/>
    <property type="project" value="InterPro"/>
</dbReference>
<feature type="binding site" evidence="1">
    <location>
        <position position="11"/>
    </location>
    <ligand>
        <name>a divalent metal cation</name>
        <dbReference type="ChEBI" id="CHEBI:60240"/>
        <label>1</label>
    </ligand>
</feature>
<feature type="binding site" evidence="1">
    <location>
        <position position="118"/>
    </location>
    <ligand>
        <name>a divalent metal cation</name>
        <dbReference type="ChEBI" id="CHEBI:60240"/>
        <label>2</label>
    </ligand>
</feature>
<evidence type="ECO:0000256" key="1">
    <source>
        <dbReference type="PIRSR" id="PIRSR005902-1"/>
    </source>
</evidence>
<evidence type="ECO:0000313" key="3">
    <source>
        <dbReference type="Proteomes" id="UP000014622"/>
    </source>
</evidence>
<accession>A0AB73ACZ9</accession>
<dbReference type="Pfam" id="PF01026">
    <property type="entry name" value="TatD_DNase"/>
    <property type="match status" value="1"/>
</dbReference>
<sequence length="243" mass="28005">MNEVLSDAHCHLDGSQSLALLQQEHTILTIINCDSPEEWEKNRRLATSKNQVLSYGIHPWKADSYTFAQVELFLKKARIIGEIGLDNIWTNVPLSTQKRVFEQQLAFAAINKKPVVLHTKGCEKEILSYIQAYPNHYLIHWYSSLDYQQDYIDLGCYFSIGLDLKKNPAVWQLAKTVPIDHLLIETDGLHAAEWALGDSFSEKDYVLLLEEQLKTIAEIKELSVEEVKKNTYQNLERFIRLGK</sequence>
<gene>
    <name evidence="2" type="ORF">D356_00176</name>
</gene>
<reference evidence="2 3" key="1">
    <citation type="submission" date="2013-06" db="EMBL/GenBank/DDBJ databases">
        <authorList>
            <person name="Weinstock G."/>
            <person name="Sodergren E."/>
            <person name="Lobos E.A."/>
            <person name="Fulton L."/>
            <person name="Fulton R."/>
            <person name="Courtney L."/>
            <person name="Fronick C."/>
            <person name="O'Laughlin M."/>
            <person name="Godfrey J."/>
            <person name="Wilson R.M."/>
            <person name="Miner T."/>
            <person name="Farmer C."/>
            <person name="Delehaunty K."/>
            <person name="Cordes M."/>
            <person name="Minx P."/>
            <person name="Tomlinson C."/>
            <person name="Chen J."/>
            <person name="Wollam A."/>
            <person name="Pepin K.H."/>
            <person name="Bhonagiri V."/>
            <person name="Zhang X."/>
            <person name="Warren W."/>
            <person name="Mitreva M."/>
            <person name="Mardis E.R."/>
            <person name="Wilson R.K."/>
        </authorList>
    </citation>
    <scope>NUCLEOTIDE SEQUENCE [LARGE SCALE GENOMIC DNA]</scope>
    <source>
        <strain evidence="2 3">SD2A-2</strain>
    </source>
</reference>
<dbReference type="SUPFAM" id="SSF51556">
    <property type="entry name" value="Metallo-dependent hydrolases"/>
    <property type="match status" value="1"/>
</dbReference>
<comment type="caution">
    <text evidence="2">The sequence shown here is derived from an EMBL/GenBank/DDBJ whole genome shotgun (WGS) entry which is preliminary data.</text>
</comment>
<organism evidence="2 3">
    <name type="scientific">Enterococcus faecium SD2A-2</name>
    <dbReference type="NCBI Taxonomy" id="1244154"/>
    <lineage>
        <taxon>Bacteria</taxon>
        <taxon>Bacillati</taxon>
        <taxon>Bacillota</taxon>
        <taxon>Bacilli</taxon>
        <taxon>Lactobacillales</taxon>
        <taxon>Enterococcaceae</taxon>
        <taxon>Enterococcus</taxon>
    </lineage>
</organism>
<dbReference type="InterPro" id="IPR001130">
    <property type="entry name" value="TatD-like"/>
</dbReference>
<keyword evidence="1" id="KW-0479">Metal-binding</keyword>
<feature type="binding site" evidence="1">
    <location>
        <position position="82"/>
    </location>
    <ligand>
        <name>a divalent metal cation</name>
        <dbReference type="ChEBI" id="CHEBI:60240"/>
        <label>1</label>
    </ligand>
</feature>
<feature type="binding site" evidence="1">
    <location>
        <position position="140"/>
    </location>
    <ligand>
        <name>a divalent metal cation</name>
        <dbReference type="ChEBI" id="CHEBI:60240"/>
        <label>2</label>
    </ligand>
</feature>
<protein>
    <submittedName>
        <fullName evidence="2">Hydrolase, TatD family</fullName>
    </submittedName>
</protein>
<dbReference type="PIRSF" id="PIRSF005902">
    <property type="entry name" value="DNase_TatD"/>
    <property type="match status" value="1"/>
</dbReference>
<dbReference type="Gene3D" id="3.20.20.140">
    <property type="entry name" value="Metal-dependent hydrolases"/>
    <property type="match status" value="1"/>
</dbReference>
<keyword evidence="2" id="KW-0378">Hydrolase</keyword>
<feature type="binding site" evidence="1">
    <location>
        <position position="9"/>
    </location>
    <ligand>
        <name>a divalent metal cation</name>
        <dbReference type="ChEBI" id="CHEBI:60240"/>
        <label>1</label>
    </ligand>
</feature>
<dbReference type="InterPro" id="IPR032466">
    <property type="entry name" value="Metal_Hydrolase"/>
</dbReference>
<name>A0AB73ACZ9_ENTFC</name>
<proteinExistence type="predicted"/>
<feature type="binding site" evidence="1">
    <location>
        <position position="187"/>
    </location>
    <ligand>
        <name>a divalent metal cation</name>
        <dbReference type="ChEBI" id="CHEBI:60240"/>
        <label>1</label>
    </ligand>
</feature>
<dbReference type="Proteomes" id="UP000014622">
    <property type="component" value="Unassembled WGS sequence"/>
</dbReference>
<dbReference type="PANTHER" id="PTHR46124">
    <property type="entry name" value="D-AMINOACYL-TRNA DEACYLASE"/>
    <property type="match status" value="1"/>
</dbReference>
<dbReference type="EMBL" id="ATIT01000023">
    <property type="protein sequence ID" value="EPI16053.1"/>
    <property type="molecule type" value="Genomic_DNA"/>
</dbReference>
<dbReference type="PANTHER" id="PTHR46124:SF2">
    <property type="entry name" value="D-AMINOACYL-TRNA DEACYLASE"/>
    <property type="match status" value="1"/>
</dbReference>
<dbReference type="AlphaFoldDB" id="A0AB73ACZ9"/>
<dbReference type="GO" id="GO:0046872">
    <property type="term" value="F:metal ion binding"/>
    <property type="evidence" value="ECO:0007669"/>
    <property type="project" value="UniProtKB-KW"/>
</dbReference>